<dbReference type="AlphaFoldDB" id="A0A3R5XUX3"/>
<sequence>MKKILLLSALGLSLISCQKDITGEGSADMAQDYKVQNFDKIEAKGMFKITLIENDSAYISVQTHENLIENLDISTSGNTLKINEKKEVNGFESYNVYVYYNQPIEEIDLAGKVLAESAGIIQGNKLDISTQDEAKVNQFSVNLKELEAEAKDKSEMAISGVVTKLSLEGKGLSSIQFDRLSATVASVNLNDEAKAVLAVQNELSGKISDNTSLEYSGNPKKDVDVKDRAKIQNN</sequence>
<name>A0A3R5XUX3_ORNRH</name>
<dbReference type="Gene3D" id="2.160.20.120">
    <property type="match status" value="1"/>
</dbReference>
<gene>
    <name evidence="4" type="ORF">EQP59_07325</name>
</gene>
<dbReference type="Proteomes" id="UP000287701">
    <property type="component" value="Chromosome"/>
</dbReference>
<accession>A0A3R5XUX3</accession>
<dbReference type="InterPro" id="IPR021255">
    <property type="entry name" value="DUF2807"/>
</dbReference>
<evidence type="ECO:0000256" key="2">
    <source>
        <dbReference type="SAM" id="MobiDB-lite"/>
    </source>
</evidence>
<feature type="region of interest" description="Disordered" evidence="2">
    <location>
        <begin position="208"/>
        <end position="234"/>
    </location>
</feature>
<evidence type="ECO:0000313" key="5">
    <source>
        <dbReference type="Proteomes" id="UP000287701"/>
    </source>
</evidence>
<protein>
    <recommendedName>
        <fullName evidence="3">Putative auto-transporter adhesin head GIN domain-containing protein</fullName>
    </recommendedName>
</protein>
<dbReference type="Pfam" id="PF10988">
    <property type="entry name" value="DUF2807"/>
    <property type="match status" value="1"/>
</dbReference>
<evidence type="ECO:0000256" key="1">
    <source>
        <dbReference type="SAM" id="Coils"/>
    </source>
</evidence>
<evidence type="ECO:0000313" key="4">
    <source>
        <dbReference type="EMBL" id="QAR31156.1"/>
    </source>
</evidence>
<feature type="domain" description="Putative auto-transporter adhesin head GIN" evidence="3">
    <location>
        <begin position="37"/>
        <end position="219"/>
    </location>
</feature>
<keyword evidence="1" id="KW-0175">Coiled coil</keyword>
<organism evidence="4 5">
    <name type="scientific">Ornithobacterium rhinotracheale</name>
    <dbReference type="NCBI Taxonomy" id="28251"/>
    <lineage>
        <taxon>Bacteria</taxon>
        <taxon>Pseudomonadati</taxon>
        <taxon>Bacteroidota</taxon>
        <taxon>Flavobacteriia</taxon>
        <taxon>Flavobacteriales</taxon>
        <taxon>Weeksellaceae</taxon>
        <taxon>Ornithobacterium</taxon>
    </lineage>
</organism>
<dbReference type="PROSITE" id="PS51257">
    <property type="entry name" value="PROKAR_LIPOPROTEIN"/>
    <property type="match status" value="1"/>
</dbReference>
<feature type="compositionally biased region" description="Basic and acidic residues" evidence="2">
    <location>
        <begin position="219"/>
        <end position="234"/>
    </location>
</feature>
<reference evidence="4 5" key="1">
    <citation type="submission" date="2019-01" db="EMBL/GenBank/DDBJ databases">
        <title>Whole Genome of Ornithobacterium rhinotracheale FARPER-174b.</title>
        <authorList>
            <person name="Tataje-Lavanda L.A."/>
            <person name="Montalvan A."/>
            <person name="Montesinos R."/>
            <person name="Zimic M."/>
            <person name="Fernandez-Sanchez M."/>
            <person name="Fernandez-Diaz M."/>
        </authorList>
    </citation>
    <scope>NUCLEOTIDE SEQUENCE [LARGE SCALE GENOMIC DNA]</scope>
    <source>
        <strain evidence="4 5">FARPER-174b</strain>
    </source>
</reference>
<feature type="coiled-coil region" evidence="1">
    <location>
        <begin position="129"/>
        <end position="156"/>
    </location>
</feature>
<dbReference type="OrthoDB" id="1452105at2"/>
<dbReference type="EMBL" id="CP035107">
    <property type="protein sequence ID" value="QAR31156.1"/>
    <property type="molecule type" value="Genomic_DNA"/>
</dbReference>
<evidence type="ECO:0000259" key="3">
    <source>
        <dbReference type="Pfam" id="PF10988"/>
    </source>
</evidence>
<proteinExistence type="predicted"/>
<dbReference type="RefSeq" id="WP_128501603.1">
    <property type="nucleotide sequence ID" value="NZ_CP035107.1"/>
</dbReference>